<dbReference type="InterPro" id="IPR052032">
    <property type="entry name" value="ATP-dep_AA_Ligase"/>
</dbReference>
<evidence type="ECO:0000313" key="7">
    <source>
        <dbReference type="Proteomes" id="UP000245697"/>
    </source>
</evidence>
<evidence type="ECO:0000256" key="1">
    <source>
        <dbReference type="ARBA" id="ARBA00022598"/>
    </source>
</evidence>
<keyword evidence="2 4" id="KW-0547">Nucleotide-binding</keyword>
<dbReference type="RefSeq" id="WP_109593399.1">
    <property type="nucleotide sequence ID" value="NZ_BONA01000039.1"/>
</dbReference>
<dbReference type="PROSITE" id="PS50975">
    <property type="entry name" value="ATP_GRASP"/>
    <property type="match status" value="1"/>
</dbReference>
<name>A0A316FKX4_9ACTN</name>
<keyword evidence="7" id="KW-1185">Reference proteome</keyword>
<sequence length="429" mass="46183">MTSPGTPPRLAVVFDFGSASPMGILASARGLAEVVFLCDRERPHVRSLYPELRELAPVCDITGATDEEILSRPECAHLTGIVTFSESQLNRTAALAERRDLPFLSVPTAAAMTDKFTQRRLLAEAGVQHTACRVVRDLTELGPALDAVGLPAVLKPRSGSASARTCTVHDLDEARTRLRAFTDPAVGGSPAEFVVEQLLAGDPSAAGTAWADYVSVESVTAYGVIRHIEVTGKFPLAPPLRETGYVVPATLDPAWHTRVLALTTAALTALGVRHGVTHTEVKLTPDGPRIIEVNGRLGGYVADLVRRARGFDLVRAALAVALGRPYEPPKALYRRHAFQYFLTPPMEAVTLRRLGGIDELGRVPGIQAVEVVAQPGAVLDWRHGTLAYVGIVHGSAPDHRGVRRLVDLVGRTLHIEYERRPDSDETGPS</sequence>
<evidence type="ECO:0000259" key="5">
    <source>
        <dbReference type="PROSITE" id="PS50975"/>
    </source>
</evidence>
<dbReference type="Proteomes" id="UP000245697">
    <property type="component" value="Unassembled WGS sequence"/>
</dbReference>
<reference evidence="6 7" key="1">
    <citation type="submission" date="2018-05" db="EMBL/GenBank/DDBJ databases">
        <title>Genomic Encyclopedia of Archaeal and Bacterial Type Strains, Phase II (KMG-II): from individual species to whole genera.</title>
        <authorList>
            <person name="Goeker M."/>
        </authorList>
    </citation>
    <scope>NUCLEOTIDE SEQUENCE [LARGE SCALE GENOMIC DNA]</scope>
    <source>
        <strain evidence="6 7">DSM 45184</strain>
    </source>
</reference>
<organism evidence="6 7">
    <name type="scientific">Actinoplanes xinjiangensis</name>
    <dbReference type="NCBI Taxonomy" id="512350"/>
    <lineage>
        <taxon>Bacteria</taxon>
        <taxon>Bacillati</taxon>
        <taxon>Actinomycetota</taxon>
        <taxon>Actinomycetes</taxon>
        <taxon>Micromonosporales</taxon>
        <taxon>Micromonosporaceae</taxon>
        <taxon>Actinoplanes</taxon>
    </lineage>
</organism>
<dbReference type="AlphaFoldDB" id="A0A316FKX4"/>
<dbReference type="PANTHER" id="PTHR43585:SF2">
    <property type="entry name" value="ATP-GRASP ENZYME FSQD"/>
    <property type="match status" value="1"/>
</dbReference>
<dbReference type="InterPro" id="IPR011761">
    <property type="entry name" value="ATP-grasp"/>
</dbReference>
<dbReference type="EMBL" id="QGGR01000006">
    <property type="protein sequence ID" value="PWK48366.1"/>
    <property type="molecule type" value="Genomic_DNA"/>
</dbReference>
<evidence type="ECO:0000256" key="2">
    <source>
        <dbReference type="ARBA" id="ARBA00022741"/>
    </source>
</evidence>
<dbReference type="OrthoDB" id="24041at2"/>
<dbReference type="GO" id="GO:0005524">
    <property type="term" value="F:ATP binding"/>
    <property type="evidence" value="ECO:0007669"/>
    <property type="project" value="UniProtKB-UniRule"/>
</dbReference>
<accession>A0A316FKX4</accession>
<keyword evidence="3 4" id="KW-0067">ATP-binding</keyword>
<dbReference type="SUPFAM" id="SSF56059">
    <property type="entry name" value="Glutathione synthetase ATP-binding domain-like"/>
    <property type="match status" value="1"/>
</dbReference>
<dbReference type="Pfam" id="PF13535">
    <property type="entry name" value="ATP-grasp_4"/>
    <property type="match status" value="1"/>
</dbReference>
<evidence type="ECO:0000313" key="6">
    <source>
        <dbReference type="EMBL" id="PWK48366.1"/>
    </source>
</evidence>
<dbReference type="GO" id="GO:0016874">
    <property type="term" value="F:ligase activity"/>
    <property type="evidence" value="ECO:0007669"/>
    <property type="project" value="UniProtKB-KW"/>
</dbReference>
<dbReference type="GO" id="GO:0046872">
    <property type="term" value="F:metal ion binding"/>
    <property type="evidence" value="ECO:0007669"/>
    <property type="project" value="InterPro"/>
</dbReference>
<feature type="domain" description="ATP-grasp" evidence="5">
    <location>
        <begin position="119"/>
        <end position="322"/>
    </location>
</feature>
<protein>
    <submittedName>
        <fullName evidence="6">Biotin carboxylase</fullName>
    </submittedName>
</protein>
<proteinExistence type="predicted"/>
<gene>
    <name evidence="6" type="ORF">BC793_106396</name>
</gene>
<evidence type="ECO:0000256" key="3">
    <source>
        <dbReference type="ARBA" id="ARBA00022840"/>
    </source>
</evidence>
<keyword evidence="1" id="KW-0436">Ligase</keyword>
<dbReference type="Gene3D" id="3.30.470.20">
    <property type="entry name" value="ATP-grasp fold, B domain"/>
    <property type="match status" value="1"/>
</dbReference>
<dbReference type="PANTHER" id="PTHR43585">
    <property type="entry name" value="FUMIPYRROLE BIOSYNTHESIS PROTEIN C"/>
    <property type="match status" value="1"/>
</dbReference>
<comment type="caution">
    <text evidence="6">The sequence shown here is derived from an EMBL/GenBank/DDBJ whole genome shotgun (WGS) entry which is preliminary data.</text>
</comment>
<evidence type="ECO:0000256" key="4">
    <source>
        <dbReference type="PROSITE-ProRule" id="PRU00409"/>
    </source>
</evidence>